<feature type="domain" description="RecX first three-helical" evidence="7">
    <location>
        <begin position="61"/>
        <end position="100"/>
    </location>
</feature>
<evidence type="ECO:0000256" key="1">
    <source>
        <dbReference type="ARBA" id="ARBA00004496"/>
    </source>
</evidence>
<proteinExistence type="inferred from homology"/>
<dbReference type="PANTHER" id="PTHR33602:SF1">
    <property type="entry name" value="REGULATORY PROTEIN RECX FAMILY PROTEIN"/>
    <property type="match status" value="1"/>
</dbReference>
<evidence type="ECO:0000259" key="6">
    <source>
        <dbReference type="Pfam" id="PF02631"/>
    </source>
</evidence>
<reference evidence="8 9" key="1">
    <citation type="submission" date="2019-01" db="EMBL/GenBank/DDBJ databases">
        <title>Ktedonosporobacter rubrisoli SCAWS-G2.</title>
        <authorList>
            <person name="Huang Y."/>
            <person name="Yan B."/>
        </authorList>
    </citation>
    <scope>NUCLEOTIDE SEQUENCE [LARGE SCALE GENOMIC DNA]</scope>
    <source>
        <strain evidence="8 9">SCAWS-G2</strain>
    </source>
</reference>
<evidence type="ECO:0000256" key="5">
    <source>
        <dbReference type="HAMAP-Rule" id="MF_01114"/>
    </source>
</evidence>
<dbReference type="GO" id="GO:0006282">
    <property type="term" value="P:regulation of DNA repair"/>
    <property type="evidence" value="ECO:0007669"/>
    <property type="project" value="UniProtKB-UniRule"/>
</dbReference>
<sequence length="221" mass="25858">MRITALQPQVRNPERINIFVDGQFLLGAHALIVLQMGLSLDQEISHAQLEQLQWEENVQQAVDRAFNYISLRPRSRQEVRNYLRRKETPAELIESVLQRLDNLDLVNDHEFASFWVETREHFSPRGARALRQELRSKGVEREVVDELVDEEQDEERALRSGRKKAFSLINNPGVDYNAFRTRLGSFLQRRGFSYSIAAQTVRTLWEELKGERAQEDEQEPL</sequence>
<dbReference type="Proteomes" id="UP000290365">
    <property type="component" value="Chromosome"/>
</dbReference>
<dbReference type="OrthoDB" id="5421057at2"/>
<dbReference type="Pfam" id="PF02631">
    <property type="entry name" value="RecX_HTH2"/>
    <property type="match status" value="1"/>
</dbReference>
<organism evidence="8 9">
    <name type="scientific">Ktedonosporobacter rubrisoli</name>
    <dbReference type="NCBI Taxonomy" id="2509675"/>
    <lineage>
        <taxon>Bacteria</taxon>
        <taxon>Bacillati</taxon>
        <taxon>Chloroflexota</taxon>
        <taxon>Ktedonobacteria</taxon>
        <taxon>Ktedonobacterales</taxon>
        <taxon>Ktedonosporobacteraceae</taxon>
        <taxon>Ktedonosporobacter</taxon>
    </lineage>
</organism>
<dbReference type="InterPro" id="IPR053924">
    <property type="entry name" value="RecX_HTH_2nd"/>
</dbReference>
<name>A0A4P6JWC7_KTERU</name>
<dbReference type="AlphaFoldDB" id="A0A4P6JWC7"/>
<keyword evidence="4 5" id="KW-0963">Cytoplasm</keyword>
<dbReference type="RefSeq" id="WP_129891055.1">
    <property type="nucleotide sequence ID" value="NZ_CP035758.1"/>
</dbReference>
<evidence type="ECO:0000259" key="7">
    <source>
        <dbReference type="Pfam" id="PF21982"/>
    </source>
</evidence>
<protein>
    <recommendedName>
        <fullName evidence="3 5">Regulatory protein RecX</fullName>
    </recommendedName>
</protein>
<dbReference type="InterPro" id="IPR036388">
    <property type="entry name" value="WH-like_DNA-bd_sf"/>
</dbReference>
<dbReference type="Pfam" id="PF21982">
    <property type="entry name" value="RecX_HTH1"/>
    <property type="match status" value="1"/>
</dbReference>
<dbReference type="Gene3D" id="1.10.10.10">
    <property type="entry name" value="Winged helix-like DNA-binding domain superfamily/Winged helix DNA-binding domain"/>
    <property type="match status" value="3"/>
</dbReference>
<comment type="subcellular location">
    <subcellularLocation>
        <location evidence="1 5">Cytoplasm</location>
    </subcellularLocation>
</comment>
<dbReference type="InterPro" id="IPR003783">
    <property type="entry name" value="Regulatory_RecX"/>
</dbReference>
<evidence type="ECO:0000256" key="4">
    <source>
        <dbReference type="ARBA" id="ARBA00022490"/>
    </source>
</evidence>
<dbReference type="GO" id="GO:0005737">
    <property type="term" value="C:cytoplasm"/>
    <property type="evidence" value="ECO:0007669"/>
    <property type="project" value="UniProtKB-SubCell"/>
</dbReference>
<dbReference type="InterPro" id="IPR053926">
    <property type="entry name" value="RecX_HTH_1st"/>
</dbReference>
<comment type="similarity">
    <text evidence="2 5">Belongs to the RecX family.</text>
</comment>
<keyword evidence="9" id="KW-1185">Reference proteome</keyword>
<evidence type="ECO:0000256" key="3">
    <source>
        <dbReference type="ARBA" id="ARBA00018111"/>
    </source>
</evidence>
<evidence type="ECO:0000256" key="2">
    <source>
        <dbReference type="ARBA" id="ARBA00009695"/>
    </source>
</evidence>
<dbReference type="EMBL" id="CP035758">
    <property type="protein sequence ID" value="QBD79989.1"/>
    <property type="molecule type" value="Genomic_DNA"/>
</dbReference>
<gene>
    <name evidence="5" type="primary">recX</name>
    <name evidence="8" type="ORF">EPA93_30010</name>
</gene>
<dbReference type="PANTHER" id="PTHR33602">
    <property type="entry name" value="REGULATORY PROTEIN RECX FAMILY PROTEIN"/>
    <property type="match status" value="1"/>
</dbReference>
<dbReference type="KEGG" id="kbs:EPA93_30010"/>
<comment type="function">
    <text evidence="5">Modulates RecA activity.</text>
</comment>
<dbReference type="HAMAP" id="MF_01114">
    <property type="entry name" value="RecX"/>
    <property type="match status" value="1"/>
</dbReference>
<accession>A0A4P6JWC7</accession>
<evidence type="ECO:0000313" key="8">
    <source>
        <dbReference type="EMBL" id="QBD79989.1"/>
    </source>
</evidence>
<evidence type="ECO:0000313" key="9">
    <source>
        <dbReference type="Proteomes" id="UP000290365"/>
    </source>
</evidence>
<feature type="domain" description="RecX second three-helical" evidence="6">
    <location>
        <begin position="107"/>
        <end position="146"/>
    </location>
</feature>